<protein>
    <submittedName>
        <fullName evidence="3">Nucleotide-diphospho-sugar transferase domain-containing protein</fullName>
    </submittedName>
</protein>
<evidence type="ECO:0000313" key="4">
    <source>
        <dbReference type="Proteomes" id="UP001152797"/>
    </source>
</evidence>
<dbReference type="Proteomes" id="UP001152797">
    <property type="component" value="Unassembled WGS sequence"/>
</dbReference>
<dbReference type="EMBL" id="CAMXCT010000032">
    <property type="protein sequence ID" value="CAI3972756.1"/>
    <property type="molecule type" value="Genomic_DNA"/>
</dbReference>
<gene>
    <name evidence="1" type="ORF">C1SCF055_LOCUS1316</name>
</gene>
<keyword evidence="3" id="KW-0808">Transferase</keyword>
<accession>A0A9P1FE76</accession>
<comment type="caution">
    <text evidence="1">The sequence shown here is derived from an EMBL/GenBank/DDBJ whole genome shotgun (WGS) entry which is preliminary data.</text>
</comment>
<keyword evidence="4" id="KW-1185">Reference proteome</keyword>
<evidence type="ECO:0000313" key="1">
    <source>
        <dbReference type="EMBL" id="CAI3972756.1"/>
    </source>
</evidence>
<dbReference type="EMBL" id="CAMXCT030000032">
    <property type="protein sequence ID" value="CAL4760068.1"/>
    <property type="molecule type" value="Genomic_DNA"/>
</dbReference>
<sequence length="667" mass="74861">MATDAGKNLLPDPVSKWCLCGATRNAADCQRLGKLEVPELLGNGDSVDVVVIVVICCILIEIRTSSPSDLMDAGEPDVVMAIPQPGARCPDFSGVWLCVEVTGDSNRFLEEMGVEEEFRCPSAAAENQSVWAFVVWISAFSVCLVSSALAVQARLPLQWPEVREGCQATSGTAHVQSFPANISIKPLGLVNTGELVKAQAPKSWLRGAHALARRLYNCTTVRSCSFSWSFLAILFGAPTGQFFETEKRRAVWETLWNAVSKRMAYFRSMELQGLKMTSSISPFGGPQERQAPAESSSVLLLSADRPGYFQQPFVLPFVRQLRCYASKRGMRFAADGGPWPLRHRTLGLTGNYFFVGRWREGTTGNAAREAREEDYLRHLIGDLQRNKLSRAVELASLEGLVNIYFDEPEKQTKIWSIERQLDNSSMVVYLDLDVTIRPDSLNWGLVPLLVSMHSRRASDIFVRDSWPGTECLNSGFIAVRPTRAARLFLKLWRQKAWWPVSWDQSALAESVLELIGLEMQQLGSPGYRSQCLRYLFPIPNGLVPYAMYCDCWQSVLSDMIGPYRQRRSRLVTFVDPERLDVNFVPSDLFVGHGFSLQQMHLVSWNSKPAMNPLIVHWAGTGSNRLWIAQQKLGHAHALRLANFYLWDLLRNFVSCISVMIILINKLL</sequence>
<dbReference type="GO" id="GO:0016740">
    <property type="term" value="F:transferase activity"/>
    <property type="evidence" value="ECO:0007669"/>
    <property type="project" value="UniProtKB-KW"/>
</dbReference>
<dbReference type="OrthoDB" id="448477at2759"/>
<proteinExistence type="predicted"/>
<evidence type="ECO:0000313" key="2">
    <source>
        <dbReference type="EMBL" id="CAL1126131.1"/>
    </source>
</evidence>
<dbReference type="AlphaFoldDB" id="A0A9P1FE76"/>
<reference evidence="1" key="1">
    <citation type="submission" date="2022-10" db="EMBL/GenBank/DDBJ databases">
        <authorList>
            <person name="Chen Y."/>
            <person name="Dougan E. K."/>
            <person name="Chan C."/>
            <person name="Rhodes N."/>
            <person name="Thang M."/>
        </authorList>
    </citation>
    <scope>NUCLEOTIDE SEQUENCE</scope>
</reference>
<dbReference type="EMBL" id="CAMXCT020000032">
    <property type="protein sequence ID" value="CAL1126131.1"/>
    <property type="molecule type" value="Genomic_DNA"/>
</dbReference>
<reference evidence="2" key="2">
    <citation type="submission" date="2024-04" db="EMBL/GenBank/DDBJ databases">
        <authorList>
            <person name="Chen Y."/>
            <person name="Shah S."/>
            <person name="Dougan E. K."/>
            <person name="Thang M."/>
            <person name="Chan C."/>
        </authorList>
    </citation>
    <scope>NUCLEOTIDE SEQUENCE [LARGE SCALE GENOMIC DNA]</scope>
</reference>
<evidence type="ECO:0000313" key="3">
    <source>
        <dbReference type="EMBL" id="CAL4760068.1"/>
    </source>
</evidence>
<organism evidence="1">
    <name type="scientific">Cladocopium goreaui</name>
    <dbReference type="NCBI Taxonomy" id="2562237"/>
    <lineage>
        <taxon>Eukaryota</taxon>
        <taxon>Sar</taxon>
        <taxon>Alveolata</taxon>
        <taxon>Dinophyceae</taxon>
        <taxon>Suessiales</taxon>
        <taxon>Symbiodiniaceae</taxon>
        <taxon>Cladocopium</taxon>
    </lineage>
</organism>
<name>A0A9P1FE76_9DINO</name>